<protein>
    <recommendedName>
        <fullName evidence="7">Dipeptide epimerase</fullName>
        <ecNumber evidence="7">5.1.1.-</ecNumber>
    </recommendedName>
</protein>
<dbReference type="OrthoDB" id="9766759at2"/>
<dbReference type="RefSeq" id="WP_045033270.1">
    <property type="nucleotide sequence ID" value="NZ_JRHC01000007.1"/>
</dbReference>
<evidence type="ECO:0000256" key="4">
    <source>
        <dbReference type="ARBA" id="ARBA00023235"/>
    </source>
</evidence>
<dbReference type="GO" id="GO:0016855">
    <property type="term" value="F:racemase and epimerase activity, acting on amino acids and derivatives"/>
    <property type="evidence" value="ECO:0007669"/>
    <property type="project" value="UniProtKB-UniRule"/>
</dbReference>
<dbReference type="SUPFAM" id="SSF54826">
    <property type="entry name" value="Enolase N-terminal domain-like"/>
    <property type="match status" value="1"/>
</dbReference>
<evidence type="ECO:0000256" key="2">
    <source>
        <dbReference type="ARBA" id="ARBA00022723"/>
    </source>
</evidence>
<keyword evidence="4 7" id="KW-0413">Isomerase</keyword>
<dbReference type="InterPro" id="IPR029017">
    <property type="entry name" value="Enolase-like_N"/>
</dbReference>
<dbReference type="FunFam" id="3.30.390.10:FF:000009">
    <property type="entry name" value="Hydrophobic dipeptide epimerase"/>
    <property type="match status" value="1"/>
</dbReference>
<dbReference type="Pfam" id="PF02746">
    <property type="entry name" value="MR_MLE_N"/>
    <property type="match status" value="1"/>
</dbReference>
<evidence type="ECO:0000256" key="3">
    <source>
        <dbReference type="ARBA" id="ARBA00022842"/>
    </source>
</evidence>
<dbReference type="CDD" id="cd03319">
    <property type="entry name" value="L-Ala-DL-Glu_epimerase"/>
    <property type="match status" value="1"/>
</dbReference>
<dbReference type="GO" id="GO:0000287">
    <property type="term" value="F:magnesium ion binding"/>
    <property type="evidence" value="ECO:0007669"/>
    <property type="project" value="UniProtKB-ARBA"/>
</dbReference>
<dbReference type="Proteomes" id="UP000032544">
    <property type="component" value="Unassembled WGS sequence"/>
</dbReference>
<dbReference type="InterPro" id="IPR036849">
    <property type="entry name" value="Enolase-like_C_sf"/>
</dbReference>
<comment type="cofactor">
    <cofactor evidence="6 7">
        <name>Mg(2+)</name>
        <dbReference type="ChEBI" id="CHEBI:18420"/>
    </cofactor>
    <text evidence="6 7">Binds 1 Mg(2+) ion per subunit.</text>
</comment>
<dbReference type="EC" id="5.1.1.-" evidence="7"/>
<keyword evidence="2 6" id="KW-0479">Metal-binding</keyword>
<comment type="caution">
    <text evidence="9">The sequence shown here is derived from an EMBL/GenBank/DDBJ whole genome shotgun (WGS) entry which is preliminary data.</text>
</comment>
<evidence type="ECO:0000313" key="9">
    <source>
        <dbReference type="EMBL" id="KJF41939.1"/>
    </source>
</evidence>
<feature type="binding site" evidence="6">
    <location>
        <position position="192"/>
    </location>
    <ligand>
        <name>Mg(2+)</name>
        <dbReference type="ChEBI" id="CHEBI:18420"/>
    </ligand>
</feature>
<evidence type="ECO:0000313" key="10">
    <source>
        <dbReference type="Proteomes" id="UP000032544"/>
    </source>
</evidence>
<feature type="domain" description="Mandelate racemase/muconate lactonizing enzyme C-terminal" evidence="8">
    <location>
        <begin position="143"/>
        <end position="239"/>
    </location>
</feature>
<dbReference type="SMART" id="SM00922">
    <property type="entry name" value="MR_MLE"/>
    <property type="match status" value="1"/>
</dbReference>
<feature type="active site" description="Proton acceptor; specific for (R)-substrate epimerization" evidence="5">
    <location>
        <position position="164"/>
    </location>
</feature>
<dbReference type="GO" id="GO:0006518">
    <property type="term" value="P:peptide metabolic process"/>
    <property type="evidence" value="ECO:0007669"/>
    <property type="project" value="UniProtKB-ARBA"/>
</dbReference>
<keyword evidence="3 6" id="KW-0460">Magnesium</keyword>
<dbReference type="SFLD" id="SFLDF00009">
    <property type="entry name" value="o-succinylbenzoate_synthase"/>
    <property type="match status" value="1"/>
</dbReference>
<evidence type="ECO:0000256" key="5">
    <source>
        <dbReference type="PIRSR" id="PIRSR634603-1"/>
    </source>
</evidence>
<dbReference type="InterPro" id="IPR013342">
    <property type="entry name" value="Mandelate_racemase_C"/>
</dbReference>
<reference evidence="9 10" key="1">
    <citation type="submission" date="2014-09" db="EMBL/GenBank/DDBJ databases">
        <title>Draft Genome Sequence of Draconibacterium sp. JN14CK-3.</title>
        <authorList>
            <person name="Dong C."/>
            <person name="Lai Q."/>
            <person name="Shao Z."/>
        </authorList>
    </citation>
    <scope>NUCLEOTIDE SEQUENCE [LARGE SCALE GENOMIC DNA]</scope>
    <source>
        <strain evidence="9 10">JN14CK-3</strain>
    </source>
</reference>
<sequence>MKHLIDKIDIYQSPIKLKEPFVISLGPMYHAQNVIVVIHTNHGITGFGECSPFMTINGESMETCFIVGQYLAQVLKGENPEDIEACTHAMDKTIYGNSSIKSAFDMALYDISAQKAGVPLYQFLGGQNNKEIQIDYTVSLTNPEKMAADAKRIIDNGFEIIKVKLGHSKEQDVESIKKIREAIGPKIPIRIDANQGWKTEEALDILKALTPYKIQHCEEPIPRWDYMALPEIRRFSPIPIMADETCCDHIDAKRLIDLYACDLINIKLSKSGGIFKALKIVEFAKAAKMEIQVGGFLETRLGFTAAAHFALSSKNIVYYDFDTPLMMEEDPVEGGILYGEKGKITITETPGLGASIKEDFLLGLKKISV</sequence>
<dbReference type="PATRIC" id="fig|1544798.3.peg.4551"/>
<dbReference type="SFLD" id="SFLDS00001">
    <property type="entry name" value="Enolase"/>
    <property type="match status" value="1"/>
</dbReference>
<feature type="binding site" evidence="6">
    <location>
        <position position="243"/>
    </location>
    <ligand>
        <name>Mg(2+)</name>
        <dbReference type="ChEBI" id="CHEBI:18420"/>
    </ligand>
</feature>
<gene>
    <name evidence="9" type="ORF">LH29_21860</name>
</gene>
<dbReference type="Gene3D" id="3.30.390.10">
    <property type="entry name" value="Enolase-like, N-terminal domain"/>
    <property type="match status" value="1"/>
</dbReference>
<dbReference type="SFLD" id="SFLDG00180">
    <property type="entry name" value="muconate_cycloisomerase"/>
    <property type="match status" value="1"/>
</dbReference>
<name>A0A0D8J5B0_9BACT</name>
<dbReference type="Gene3D" id="3.20.20.120">
    <property type="entry name" value="Enolase-like C-terminal domain"/>
    <property type="match status" value="1"/>
</dbReference>
<organism evidence="9 10">
    <name type="scientific">Draconibacterium sediminis</name>
    <dbReference type="NCBI Taxonomy" id="1544798"/>
    <lineage>
        <taxon>Bacteria</taxon>
        <taxon>Pseudomonadati</taxon>
        <taxon>Bacteroidota</taxon>
        <taxon>Bacteroidia</taxon>
        <taxon>Marinilabiliales</taxon>
        <taxon>Prolixibacteraceae</taxon>
        <taxon>Draconibacterium</taxon>
    </lineage>
</organism>
<evidence type="ECO:0000256" key="1">
    <source>
        <dbReference type="ARBA" id="ARBA00008031"/>
    </source>
</evidence>
<dbReference type="InterPro" id="IPR029065">
    <property type="entry name" value="Enolase_C-like"/>
</dbReference>
<evidence type="ECO:0000256" key="6">
    <source>
        <dbReference type="PIRSR" id="PIRSR634603-3"/>
    </source>
</evidence>
<feature type="binding site" evidence="6">
    <location>
        <position position="218"/>
    </location>
    <ligand>
        <name>Mg(2+)</name>
        <dbReference type="ChEBI" id="CHEBI:18420"/>
    </ligand>
</feature>
<dbReference type="InterPro" id="IPR013341">
    <property type="entry name" value="Mandelate_racemase_N_dom"/>
</dbReference>
<dbReference type="PANTHER" id="PTHR48073">
    <property type="entry name" value="O-SUCCINYLBENZOATE SYNTHASE-RELATED"/>
    <property type="match status" value="1"/>
</dbReference>
<dbReference type="Pfam" id="PF13378">
    <property type="entry name" value="MR_MLE_C"/>
    <property type="match status" value="1"/>
</dbReference>
<dbReference type="AlphaFoldDB" id="A0A0D8J5B0"/>
<feature type="active site" description="Proton acceptor; specific for (S)-substrate epimerization" evidence="5">
    <location>
        <position position="267"/>
    </location>
</feature>
<evidence type="ECO:0000259" key="8">
    <source>
        <dbReference type="SMART" id="SM00922"/>
    </source>
</evidence>
<dbReference type="SUPFAM" id="SSF51604">
    <property type="entry name" value="Enolase C-terminal domain-like"/>
    <property type="match status" value="1"/>
</dbReference>
<proteinExistence type="inferred from homology"/>
<evidence type="ECO:0000256" key="7">
    <source>
        <dbReference type="RuleBase" id="RU366006"/>
    </source>
</evidence>
<dbReference type="InterPro" id="IPR034603">
    <property type="entry name" value="Dipeptide_epimerase"/>
</dbReference>
<accession>A0A0D8J5B0</accession>
<keyword evidence="10" id="KW-1185">Reference proteome</keyword>
<comment type="similarity">
    <text evidence="1 7">Belongs to the mandelate racemase/muconate lactonizing enzyme family.</text>
</comment>
<dbReference type="PANTHER" id="PTHR48073:SF2">
    <property type="entry name" value="O-SUCCINYLBENZOATE SYNTHASE"/>
    <property type="match status" value="1"/>
</dbReference>
<dbReference type="EMBL" id="JRHC01000007">
    <property type="protein sequence ID" value="KJF41939.1"/>
    <property type="molecule type" value="Genomic_DNA"/>
</dbReference>
<dbReference type="STRING" id="1544798.LH29_21860"/>